<accession>A0ABU6QMA1</accession>
<dbReference type="EMBL" id="JASCZI010000627">
    <property type="protein sequence ID" value="MED6112740.1"/>
    <property type="molecule type" value="Genomic_DNA"/>
</dbReference>
<protein>
    <submittedName>
        <fullName evidence="2">Uncharacterized protein</fullName>
    </submittedName>
</protein>
<dbReference type="Proteomes" id="UP001341840">
    <property type="component" value="Unassembled WGS sequence"/>
</dbReference>
<feature type="compositionally biased region" description="Basic and acidic residues" evidence="1">
    <location>
        <begin position="32"/>
        <end position="43"/>
    </location>
</feature>
<feature type="compositionally biased region" description="Basic and acidic residues" evidence="1">
    <location>
        <begin position="182"/>
        <end position="193"/>
    </location>
</feature>
<comment type="caution">
    <text evidence="2">The sequence shown here is derived from an EMBL/GenBank/DDBJ whole genome shotgun (WGS) entry which is preliminary data.</text>
</comment>
<organism evidence="2 3">
    <name type="scientific">Stylosanthes scabra</name>
    <dbReference type="NCBI Taxonomy" id="79078"/>
    <lineage>
        <taxon>Eukaryota</taxon>
        <taxon>Viridiplantae</taxon>
        <taxon>Streptophyta</taxon>
        <taxon>Embryophyta</taxon>
        <taxon>Tracheophyta</taxon>
        <taxon>Spermatophyta</taxon>
        <taxon>Magnoliopsida</taxon>
        <taxon>eudicotyledons</taxon>
        <taxon>Gunneridae</taxon>
        <taxon>Pentapetalae</taxon>
        <taxon>rosids</taxon>
        <taxon>fabids</taxon>
        <taxon>Fabales</taxon>
        <taxon>Fabaceae</taxon>
        <taxon>Papilionoideae</taxon>
        <taxon>50 kb inversion clade</taxon>
        <taxon>dalbergioids sensu lato</taxon>
        <taxon>Dalbergieae</taxon>
        <taxon>Pterocarpus clade</taxon>
        <taxon>Stylosanthes</taxon>
    </lineage>
</organism>
<feature type="compositionally biased region" description="Low complexity" evidence="1">
    <location>
        <begin position="50"/>
        <end position="60"/>
    </location>
</feature>
<feature type="region of interest" description="Disordered" evidence="1">
    <location>
        <begin position="168"/>
        <end position="193"/>
    </location>
</feature>
<feature type="compositionally biased region" description="Basic and acidic residues" evidence="1">
    <location>
        <begin position="1"/>
        <end position="11"/>
    </location>
</feature>
<evidence type="ECO:0000256" key="1">
    <source>
        <dbReference type="SAM" id="MobiDB-lite"/>
    </source>
</evidence>
<proteinExistence type="predicted"/>
<evidence type="ECO:0000313" key="2">
    <source>
        <dbReference type="EMBL" id="MED6112740.1"/>
    </source>
</evidence>
<name>A0ABU6QMA1_9FABA</name>
<keyword evidence="3" id="KW-1185">Reference proteome</keyword>
<gene>
    <name evidence="2" type="ORF">PIB30_064384</name>
</gene>
<evidence type="ECO:0000313" key="3">
    <source>
        <dbReference type="Proteomes" id="UP001341840"/>
    </source>
</evidence>
<feature type="region of interest" description="Disordered" evidence="1">
    <location>
        <begin position="1"/>
        <end position="68"/>
    </location>
</feature>
<sequence>MGYNRKAEKAESGNNMEDGIKVEEFISSQEGNKSKEEQASREKDEEEGVGVRMEMENNNANEEKSQSQELEFAINRLRARWNRSKERKEGKIVNDNDKSFLVNQESMESPFRRKYGESSKPVGKTLRLMQLDGIIGDGANLKIKEIKHGTDTQKNQHNGTAGTENVIMEEQEVNQKKKAIMKTRDKVKQKEKK</sequence>
<reference evidence="2 3" key="1">
    <citation type="journal article" date="2023" name="Plants (Basel)">
        <title>Bridging the Gap: Combining Genomics and Transcriptomics Approaches to Understand Stylosanthes scabra, an Orphan Legume from the Brazilian Caatinga.</title>
        <authorList>
            <person name="Ferreira-Neto J.R.C."/>
            <person name="da Silva M.D."/>
            <person name="Binneck E."/>
            <person name="de Melo N.F."/>
            <person name="da Silva R.H."/>
            <person name="de Melo A.L.T.M."/>
            <person name="Pandolfi V."/>
            <person name="Bustamante F.O."/>
            <person name="Brasileiro-Vidal A.C."/>
            <person name="Benko-Iseppon A.M."/>
        </authorList>
    </citation>
    <scope>NUCLEOTIDE SEQUENCE [LARGE SCALE GENOMIC DNA]</scope>
    <source>
        <tissue evidence="2">Leaves</tissue>
    </source>
</reference>